<keyword evidence="2" id="KW-1185">Reference proteome</keyword>
<gene>
    <name evidence="1" type="ORF">AWB80_04371</name>
</gene>
<reference evidence="1" key="1">
    <citation type="submission" date="2016-01" db="EMBL/GenBank/DDBJ databases">
        <authorList>
            <person name="Peeters C."/>
        </authorList>
    </citation>
    <scope>NUCLEOTIDE SEQUENCE [LARGE SCALE GENOMIC DNA]</scope>
    <source>
        <strain evidence="1">LMG 29323</strain>
    </source>
</reference>
<protein>
    <submittedName>
        <fullName evidence="1">Tetratricopeptide repeat protein</fullName>
    </submittedName>
</protein>
<dbReference type="AlphaFoldDB" id="A0A158C090"/>
<dbReference type="Gene3D" id="1.25.40.10">
    <property type="entry name" value="Tetratricopeptide repeat domain"/>
    <property type="match status" value="1"/>
</dbReference>
<dbReference type="InterPro" id="IPR011990">
    <property type="entry name" value="TPR-like_helical_dom_sf"/>
</dbReference>
<dbReference type="RefSeq" id="WP_061176772.1">
    <property type="nucleotide sequence ID" value="NZ_FCOE02000015.1"/>
</dbReference>
<name>A0A158C090_9BURK</name>
<dbReference type="Proteomes" id="UP000054911">
    <property type="component" value="Unassembled WGS sequence"/>
</dbReference>
<organism evidence="1 2">
    <name type="scientific">Caballeronia pedi</name>
    <dbReference type="NCBI Taxonomy" id="1777141"/>
    <lineage>
        <taxon>Bacteria</taxon>
        <taxon>Pseudomonadati</taxon>
        <taxon>Pseudomonadota</taxon>
        <taxon>Betaproteobacteria</taxon>
        <taxon>Burkholderiales</taxon>
        <taxon>Burkholderiaceae</taxon>
        <taxon>Caballeronia</taxon>
    </lineage>
</organism>
<accession>A0A158C090</accession>
<dbReference type="Pfam" id="PF13432">
    <property type="entry name" value="TPR_16"/>
    <property type="match status" value="1"/>
</dbReference>
<sequence length="385" mass="40483">MPTTPAPSPSNAAHELAKWLGFLEQDPHNPGLLQQAASSAFDAGQPALCQSLIERYASHASLPPAMVNLQALLALSEGDFEGALIHLASLEATHHAPVLRYNMAYAHAMLERYDAAAALLDETVLDAVPAGVTLAVRVAHHQGELDRAMALGERHARDAVIDAGLPGALASACFDAERLENARRFALLAPDAPDSQTVLGLLALHDGAQAEAEVLLRRALTASPKSGRAMLGVGLCQLTQRDFEGAADTLDAAASALQRHAGSWVAAAWAHLYKSDLATARARFEHAAIVDRGLAEAPGGLAVIACREGRTEEAKRLVTTALRLDRNCLAAALASSMLAANAGDQAQSEAILQRALRSPFGADGETLSELISLRSLRTVNEHGNS</sequence>
<dbReference type="SUPFAM" id="SSF48452">
    <property type="entry name" value="TPR-like"/>
    <property type="match status" value="2"/>
</dbReference>
<dbReference type="OrthoDB" id="5915006at2"/>
<proteinExistence type="predicted"/>
<evidence type="ECO:0000313" key="1">
    <source>
        <dbReference type="EMBL" id="SAK75775.1"/>
    </source>
</evidence>
<dbReference type="EMBL" id="FCOE02000015">
    <property type="protein sequence ID" value="SAK75775.1"/>
    <property type="molecule type" value="Genomic_DNA"/>
</dbReference>
<dbReference type="STRING" id="1777141.AWB80_04371"/>
<evidence type="ECO:0000313" key="2">
    <source>
        <dbReference type="Proteomes" id="UP000054911"/>
    </source>
</evidence>
<comment type="caution">
    <text evidence="1">The sequence shown here is derived from an EMBL/GenBank/DDBJ whole genome shotgun (WGS) entry which is preliminary data.</text>
</comment>